<keyword evidence="1" id="KW-0812">Transmembrane</keyword>
<evidence type="ECO:0000313" key="2">
    <source>
        <dbReference type="EMBL" id="AKZ58795.1"/>
    </source>
</evidence>
<dbReference type="STRING" id="1889.SAM40697_5247"/>
<dbReference type="KEGG" id="samb:SAM23877_5750"/>
<feature type="transmembrane region" description="Helical" evidence="1">
    <location>
        <begin position="75"/>
        <end position="95"/>
    </location>
</feature>
<name>A0A0K2B084_STRA7</name>
<feature type="transmembrane region" description="Helical" evidence="1">
    <location>
        <begin position="50"/>
        <end position="69"/>
    </location>
</feature>
<gene>
    <name evidence="2" type="ORF">SAM23877_5750</name>
</gene>
<accession>A0A0K2B084</accession>
<proteinExistence type="predicted"/>
<dbReference type="EMBL" id="CP012382">
    <property type="protein sequence ID" value="AKZ58795.1"/>
    <property type="molecule type" value="Genomic_DNA"/>
</dbReference>
<protein>
    <submittedName>
        <fullName evidence="2">Uncharacterized protein</fullName>
    </submittedName>
</protein>
<feature type="transmembrane region" description="Helical" evidence="1">
    <location>
        <begin position="135"/>
        <end position="157"/>
    </location>
</feature>
<dbReference type="AlphaFoldDB" id="A0A0K2B084"/>
<keyword evidence="1" id="KW-0472">Membrane</keyword>
<sequence length="158" mass="17090">MTGVGKLPGHRVYGLGGPMTTGDGPVLDEGRVKHLELIQLTVARMGNNSFVIKGWSLTLTGALLAFAVGNDDASVALVSIVPIVAFWFLDGHFVYQERLFRRLYDRVRRPDPAVEPFTMDVAPGRERRGRLKATVSPTPACFYGGLLVALALALLLVG</sequence>
<evidence type="ECO:0000313" key="3">
    <source>
        <dbReference type="Proteomes" id="UP000061018"/>
    </source>
</evidence>
<dbReference type="Proteomes" id="UP000061018">
    <property type="component" value="Chromosome"/>
</dbReference>
<evidence type="ECO:0000256" key="1">
    <source>
        <dbReference type="SAM" id="Phobius"/>
    </source>
</evidence>
<keyword evidence="1" id="KW-1133">Transmembrane helix</keyword>
<reference evidence="3" key="1">
    <citation type="journal article" date="2015" name="J. Biotechnol.">
        <title>Complete genome sequence of Streptomyces ambofaciens ATCC 23877, the spiramycin producer.</title>
        <authorList>
            <person name="Thibessard A."/>
            <person name="Haas D."/>
            <person name="Gerbaud C."/>
            <person name="Aigle B."/>
            <person name="Lautru S."/>
            <person name="Pernodet J.L."/>
            <person name="Leblond P."/>
        </authorList>
    </citation>
    <scope>NUCLEOTIDE SEQUENCE [LARGE SCALE GENOMIC DNA]</scope>
    <source>
        <strain evidence="3">ATCC 23877 / 3486 / DSM 40053 / JCM 4204 / NBRC 12836 / NRRL B-2516</strain>
    </source>
</reference>
<organism evidence="2 3">
    <name type="scientific">Streptomyces ambofaciens (strain ATCC 23877 / 3486 / DSM 40053 / JCM 4204 / NBRC 12836 / NRRL B-2516)</name>
    <dbReference type="NCBI Taxonomy" id="278992"/>
    <lineage>
        <taxon>Bacteria</taxon>
        <taxon>Bacillati</taxon>
        <taxon>Actinomycetota</taxon>
        <taxon>Actinomycetes</taxon>
        <taxon>Kitasatosporales</taxon>
        <taxon>Streptomycetaceae</taxon>
        <taxon>Streptomyces</taxon>
    </lineage>
</organism>